<gene>
    <name evidence="3" type="ORF">GCM10010971_02520</name>
    <name evidence="4" type="ORF">GCM10010971_41610</name>
</gene>
<evidence type="ECO:0000259" key="2">
    <source>
        <dbReference type="Pfam" id="PF02486"/>
    </source>
</evidence>
<accession>A0ABQ2PFU5</accession>
<keyword evidence="5" id="KW-1185">Reference proteome</keyword>
<proteinExistence type="predicted"/>
<reference evidence="3" key="3">
    <citation type="submission" date="2024-05" db="EMBL/GenBank/DDBJ databases">
        <authorList>
            <person name="Sun Q."/>
            <person name="Zhou Y."/>
        </authorList>
    </citation>
    <scope>NUCLEOTIDE SEQUENCE</scope>
    <source>
        <strain evidence="3">CGMCC 1.8860</strain>
    </source>
</reference>
<feature type="domain" description="Replication initiation protein-like C-terminal" evidence="2">
    <location>
        <begin position="231"/>
        <end position="353"/>
    </location>
</feature>
<dbReference type="EMBL" id="BMLY01000015">
    <property type="protein sequence ID" value="GGP28342.1"/>
    <property type="molecule type" value="Genomic_DNA"/>
</dbReference>
<protein>
    <recommendedName>
        <fullName evidence="2">Replication initiation protein-like C-terminal domain-containing protein</fullName>
    </recommendedName>
</protein>
<name>A0ABQ2PFU5_9NEIS</name>
<dbReference type="RefSeq" id="WP_188687904.1">
    <property type="nucleotide sequence ID" value="NZ_BMLY01000001.1"/>
</dbReference>
<dbReference type="Proteomes" id="UP000621859">
    <property type="component" value="Unassembled WGS sequence"/>
</dbReference>
<evidence type="ECO:0000256" key="1">
    <source>
        <dbReference type="SAM" id="MobiDB-lite"/>
    </source>
</evidence>
<dbReference type="InterPro" id="IPR003491">
    <property type="entry name" value="REP-like_C"/>
</dbReference>
<comment type="caution">
    <text evidence="3">The sequence shown here is derived from an EMBL/GenBank/DDBJ whole genome shotgun (WGS) entry which is preliminary data.</text>
</comment>
<feature type="compositionally biased region" description="Low complexity" evidence="1">
    <location>
        <begin position="63"/>
        <end position="73"/>
    </location>
</feature>
<reference evidence="3" key="1">
    <citation type="journal article" date="2014" name="Int. J. Syst. Evol. Microbiol.">
        <title>Complete genome of a new Firmicutes species belonging to the dominant human colonic microbiota ('Ruminococcus bicirculans') reveals two chromosomes and a selective capacity to utilize plant glucans.</title>
        <authorList>
            <consortium name="NISC Comparative Sequencing Program"/>
            <person name="Wegmann U."/>
            <person name="Louis P."/>
            <person name="Goesmann A."/>
            <person name="Henrissat B."/>
            <person name="Duncan S.H."/>
            <person name="Flint H.J."/>
        </authorList>
    </citation>
    <scope>NUCLEOTIDE SEQUENCE</scope>
    <source>
        <strain evidence="3">CGMCC 1.8860</strain>
    </source>
</reference>
<dbReference type="Pfam" id="PF02486">
    <property type="entry name" value="Rep_trans"/>
    <property type="match status" value="1"/>
</dbReference>
<dbReference type="EMBL" id="BMLY01000001">
    <property type="protein sequence ID" value="GGP24433.1"/>
    <property type="molecule type" value="Genomic_DNA"/>
</dbReference>
<evidence type="ECO:0000313" key="3">
    <source>
        <dbReference type="EMBL" id="GGP24433.1"/>
    </source>
</evidence>
<organism evidence="3 5">
    <name type="scientific">Silvimonas amylolytica</name>
    <dbReference type="NCBI Taxonomy" id="449663"/>
    <lineage>
        <taxon>Bacteria</taxon>
        <taxon>Pseudomonadati</taxon>
        <taxon>Pseudomonadota</taxon>
        <taxon>Betaproteobacteria</taxon>
        <taxon>Neisseriales</taxon>
        <taxon>Chitinibacteraceae</taxon>
        <taxon>Silvimonas</taxon>
    </lineage>
</organism>
<reference evidence="5" key="2">
    <citation type="journal article" date="2019" name="Int. J. Syst. Evol. Microbiol.">
        <title>The Global Catalogue of Microorganisms (GCM) 10K type strain sequencing project: providing services to taxonomists for standard genome sequencing and annotation.</title>
        <authorList>
            <consortium name="The Broad Institute Genomics Platform"/>
            <consortium name="The Broad Institute Genome Sequencing Center for Infectious Disease"/>
            <person name="Wu L."/>
            <person name="Ma J."/>
        </authorList>
    </citation>
    <scope>NUCLEOTIDE SEQUENCE [LARGE SCALE GENOMIC DNA]</scope>
    <source>
        <strain evidence="5">CGMCC 1.8860</strain>
    </source>
</reference>
<evidence type="ECO:0000313" key="4">
    <source>
        <dbReference type="EMBL" id="GGP28342.1"/>
    </source>
</evidence>
<feature type="compositionally biased region" description="Basic and acidic residues" evidence="1">
    <location>
        <begin position="42"/>
        <end position="57"/>
    </location>
</feature>
<evidence type="ECO:0000313" key="5">
    <source>
        <dbReference type="Proteomes" id="UP000621859"/>
    </source>
</evidence>
<feature type="region of interest" description="Disordered" evidence="1">
    <location>
        <begin position="1"/>
        <end position="91"/>
    </location>
</feature>
<sequence>MSRKRTQSPDVTPAQKIDAGRVTPEQIAKIDATVARALSPENRTRLERKEESEDRVGRLFRTGAGAAAPAPAEKAADGARETPTSNTGLTAQKEPVPTIKLVMSTSGEIVEYPMRRGWGGDAAFIDWVSFTFHKDTCAMFGQFLQCDDDYVLAMSLKLEQIFGFGVTGKRPNGAHFFRQSWDLGDGFGLVCIGGQRNKILVSLTGKGCAAAEEGWEERLVNFLQDQAEQPKLTRVDLAYDDYLGERYTVDKAFDDYKTDLYQCYRGNAPECEQMGNWYRPSGKGRTFCVGLRRSGKYARIYERGKKEGCKESPWVRIECENKAVGRVLPFDMLMNPGAYLSACYPAFEWISEKQSRITTTKLEMEIAVDRAIEIINHQYGKYIGTLVHVLGQDEFLRRTQQDGVPKRLKVPTYTLSPAPLTLSDRSRLLGCEVVSLPVWEEDIPFDSVTATSAPWRNPTSDGAYLS</sequence>